<dbReference type="EMBL" id="CADCWH010000074">
    <property type="protein sequence ID" value="CAA9545442.1"/>
    <property type="molecule type" value="Genomic_DNA"/>
</dbReference>
<reference evidence="2" key="1">
    <citation type="submission" date="2020-02" db="EMBL/GenBank/DDBJ databases">
        <authorList>
            <person name="Meier V. D."/>
        </authorList>
    </citation>
    <scope>NUCLEOTIDE SEQUENCE</scope>
    <source>
        <strain evidence="2">AVDCRST_MAG70</strain>
    </source>
</reference>
<evidence type="ECO:0000256" key="1">
    <source>
        <dbReference type="SAM" id="MobiDB-lite"/>
    </source>
</evidence>
<evidence type="ECO:0000313" key="2">
    <source>
        <dbReference type="EMBL" id="CAA9545442.1"/>
    </source>
</evidence>
<proteinExistence type="predicted"/>
<dbReference type="AlphaFoldDB" id="A0A6J4UAG3"/>
<organism evidence="2">
    <name type="scientific">uncultured Thermomicrobiales bacterium</name>
    <dbReference type="NCBI Taxonomy" id="1645740"/>
    <lineage>
        <taxon>Bacteria</taxon>
        <taxon>Pseudomonadati</taxon>
        <taxon>Thermomicrobiota</taxon>
        <taxon>Thermomicrobia</taxon>
        <taxon>Thermomicrobiales</taxon>
        <taxon>environmental samples</taxon>
    </lineage>
</organism>
<feature type="region of interest" description="Disordered" evidence="1">
    <location>
        <begin position="1"/>
        <end position="46"/>
    </location>
</feature>
<sequence length="46" mass="4742">CASPSRSPRHGAHRRPSDAAMSRVSSPGWMGRVAPTPCLTPPSSAA</sequence>
<protein>
    <submittedName>
        <fullName evidence="2">Uncharacterized protein</fullName>
    </submittedName>
</protein>
<feature type="non-terminal residue" evidence="2">
    <location>
        <position position="46"/>
    </location>
</feature>
<feature type="non-terminal residue" evidence="2">
    <location>
        <position position="1"/>
    </location>
</feature>
<gene>
    <name evidence="2" type="ORF">AVDCRST_MAG70-470</name>
</gene>
<accession>A0A6J4UAG3</accession>
<name>A0A6J4UAG3_9BACT</name>